<evidence type="ECO:0000256" key="4">
    <source>
        <dbReference type="ARBA" id="ARBA00022927"/>
    </source>
</evidence>
<dbReference type="InterPro" id="IPR036871">
    <property type="entry name" value="PX_dom_sf"/>
</dbReference>
<dbReference type="PROSITE" id="PS50195">
    <property type="entry name" value="PX"/>
    <property type="match status" value="1"/>
</dbReference>
<reference evidence="11" key="1">
    <citation type="journal article" date="2010" name="Genome Biol.">
        <title>Genome sequence of the necrotrophic plant pathogen Pythium ultimum reveals original pathogenicity mechanisms and effector repertoire.</title>
        <authorList>
            <person name="Levesque C.A."/>
            <person name="Brouwer H."/>
            <person name="Cano L."/>
            <person name="Hamilton J.P."/>
            <person name="Holt C."/>
            <person name="Huitema E."/>
            <person name="Raffaele S."/>
            <person name="Robideau G.P."/>
            <person name="Thines M."/>
            <person name="Win J."/>
            <person name="Zerillo M.M."/>
            <person name="Beakes G.W."/>
            <person name="Boore J.L."/>
            <person name="Busam D."/>
            <person name="Dumas B."/>
            <person name="Ferriera S."/>
            <person name="Fuerstenberg S.I."/>
            <person name="Gachon C.M."/>
            <person name="Gaulin E."/>
            <person name="Govers F."/>
            <person name="Grenville-Briggs L."/>
            <person name="Horner N."/>
            <person name="Hostetler J."/>
            <person name="Jiang R.H."/>
            <person name="Johnson J."/>
            <person name="Krajaejun T."/>
            <person name="Lin H."/>
            <person name="Meijer H.J."/>
            <person name="Moore B."/>
            <person name="Morris P."/>
            <person name="Phuntmart V."/>
            <person name="Puiu D."/>
            <person name="Shetty J."/>
            <person name="Stajich J.E."/>
            <person name="Tripathy S."/>
            <person name="Wawra S."/>
            <person name="van West P."/>
            <person name="Whitty B.R."/>
            <person name="Coutinho P.M."/>
            <person name="Henrissat B."/>
            <person name="Martin F."/>
            <person name="Thomas P.D."/>
            <person name="Tyler B.M."/>
            <person name="De Vries R.P."/>
            <person name="Kamoun S."/>
            <person name="Yandell M."/>
            <person name="Tisserat N."/>
            <person name="Buell C.R."/>
        </authorList>
    </citation>
    <scope>NUCLEOTIDE SEQUENCE</scope>
    <source>
        <strain evidence="11">DAOM:BR144</strain>
    </source>
</reference>
<name>K3WQ86_GLOUD</name>
<dbReference type="GO" id="GO:0015031">
    <property type="term" value="P:protein transport"/>
    <property type="evidence" value="ECO:0007669"/>
    <property type="project" value="UniProtKB-KW"/>
</dbReference>
<dbReference type="InterPro" id="IPR052467">
    <property type="entry name" value="Sorting_nexin_PX-domain"/>
</dbReference>
<feature type="compositionally biased region" description="Low complexity" evidence="8">
    <location>
        <begin position="53"/>
        <end position="69"/>
    </location>
</feature>
<reference evidence="11" key="2">
    <citation type="submission" date="2010-04" db="EMBL/GenBank/DDBJ databases">
        <authorList>
            <person name="Buell R."/>
            <person name="Hamilton J."/>
            <person name="Hostetler J."/>
        </authorList>
    </citation>
    <scope>NUCLEOTIDE SEQUENCE [LARGE SCALE GENOMIC DNA]</scope>
    <source>
        <strain evidence="11">DAOM:BR144</strain>
    </source>
</reference>
<proteinExistence type="inferred from homology"/>
<dbReference type="STRING" id="431595.K3WQ86"/>
<dbReference type="Gene3D" id="3.30.1520.10">
    <property type="entry name" value="Phox-like domain"/>
    <property type="match status" value="1"/>
</dbReference>
<feature type="compositionally biased region" description="Polar residues" evidence="8">
    <location>
        <begin position="126"/>
        <end position="141"/>
    </location>
</feature>
<evidence type="ECO:0000256" key="8">
    <source>
        <dbReference type="SAM" id="MobiDB-lite"/>
    </source>
</evidence>
<keyword evidence="4" id="KW-0653">Protein transport</keyword>
<accession>K3WQ86</accession>
<dbReference type="VEuPathDB" id="FungiDB:PYU1_G007113"/>
<keyword evidence="7" id="KW-0968">Cytoplasmic vesicle</keyword>
<evidence type="ECO:0000259" key="9">
    <source>
        <dbReference type="PROSITE" id="PS50195"/>
    </source>
</evidence>
<evidence type="ECO:0000256" key="7">
    <source>
        <dbReference type="ARBA" id="ARBA00023329"/>
    </source>
</evidence>
<dbReference type="Proteomes" id="UP000019132">
    <property type="component" value="Unassembled WGS sequence"/>
</dbReference>
<sequence length="237" mass="26333">MQNNYSTTTSNNNAPKQPLRHSLPHVDNSSNSNPHVRTASGRAQGSYNTNNQSTAATAGNGSTSTMSNSQRRQEDNEILKVEIPRWKSKHVEYGRTHHMVSATSPMVASGGGIRSWTGKGTDGGRMSSSSAGNVISGRPNTSSSSSSSPAEGKRYTVFQVYVHYQNGRVTMLEKRYSHFRELHKTLRHKYAAVSKMYFPPKKFFMSLSLHVIEQRREGIENYMNAVLTLRPRPAELA</sequence>
<dbReference type="EnsemblProtists" id="PYU1_T007128">
    <property type="protein sequence ID" value="PYU1_T007128"/>
    <property type="gene ID" value="PYU1_G007113"/>
</dbReference>
<protein>
    <recommendedName>
        <fullName evidence="9">PX domain-containing protein</fullName>
    </recommendedName>
</protein>
<evidence type="ECO:0000256" key="2">
    <source>
        <dbReference type="ARBA" id="ARBA00010883"/>
    </source>
</evidence>
<dbReference type="GO" id="GO:1901981">
    <property type="term" value="F:phosphatidylinositol phosphate binding"/>
    <property type="evidence" value="ECO:0007669"/>
    <property type="project" value="TreeGrafter"/>
</dbReference>
<feature type="compositionally biased region" description="Low complexity" evidence="8">
    <location>
        <begin position="1"/>
        <end position="13"/>
    </location>
</feature>
<dbReference type="Pfam" id="PF00787">
    <property type="entry name" value="PX"/>
    <property type="match status" value="1"/>
</dbReference>
<dbReference type="EMBL" id="GL376560">
    <property type="status" value="NOT_ANNOTATED_CDS"/>
    <property type="molecule type" value="Genomic_DNA"/>
</dbReference>
<dbReference type="eggNOG" id="ENOG502SZRD">
    <property type="taxonomic scope" value="Eukaryota"/>
</dbReference>
<keyword evidence="3" id="KW-0813">Transport</keyword>
<keyword evidence="11" id="KW-1185">Reference proteome</keyword>
<reference evidence="10" key="3">
    <citation type="submission" date="2015-02" db="UniProtKB">
        <authorList>
            <consortium name="EnsemblProtists"/>
        </authorList>
    </citation>
    <scope>IDENTIFICATION</scope>
    <source>
        <strain evidence="10">DAOM BR144</strain>
    </source>
</reference>
<dbReference type="InterPro" id="IPR001683">
    <property type="entry name" value="PX_dom"/>
</dbReference>
<dbReference type="PANTHER" id="PTHR15813:SF9">
    <property type="entry name" value="PX DOMAIN-CONTAINING PROTEIN"/>
    <property type="match status" value="1"/>
</dbReference>
<evidence type="ECO:0000256" key="5">
    <source>
        <dbReference type="ARBA" id="ARBA00023121"/>
    </source>
</evidence>
<feature type="compositionally biased region" description="Polar residues" evidence="8">
    <location>
        <begin position="27"/>
        <end position="52"/>
    </location>
</feature>
<comment type="subcellular location">
    <subcellularLocation>
        <location evidence="1">Cytoplasmic vesicle membrane</location>
        <topology evidence="1">Peripheral membrane protein</topology>
        <orientation evidence="1">Cytoplasmic side</orientation>
    </subcellularLocation>
</comment>
<dbReference type="AlphaFoldDB" id="K3WQ86"/>
<feature type="domain" description="PX" evidence="9">
    <location>
        <begin position="136"/>
        <end position="237"/>
    </location>
</feature>
<keyword evidence="5" id="KW-0446">Lipid-binding</keyword>
<dbReference type="SMART" id="SM00312">
    <property type="entry name" value="PX"/>
    <property type="match status" value="1"/>
</dbReference>
<dbReference type="PANTHER" id="PTHR15813">
    <property type="entry name" value="SORTING NEXIN-22 AND 24"/>
    <property type="match status" value="1"/>
</dbReference>
<feature type="region of interest" description="Disordered" evidence="8">
    <location>
        <begin position="111"/>
        <end position="150"/>
    </location>
</feature>
<dbReference type="InParanoid" id="K3WQ86"/>
<evidence type="ECO:0000313" key="11">
    <source>
        <dbReference type="Proteomes" id="UP000019132"/>
    </source>
</evidence>
<evidence type="ECO:0000256" key="3">
    <source>
        <dbReference type="ARBA" id="ARBA00022448"/>
    </source>
</evidence>
<feature type="region of interest" description="Disordered" evidence="8">
    <location>
        <begin position="1"/>
        <end position="80"/>
    </location>
</feature>
<dbReference type="GO" id="GO:0030659">
    <property type="term" value="C:cytoplasmic vesicle membrane"/>
    <property type="evidence" value="ECO:0007669"/>
    <property type="project" value="UniProtKB-SubCell"/>
</dbReference>
<dbReference type="SUPFAM" id="SSF64268">
    <property type="entry name" value="PX domain"/>
    <property type="match status" value="1"/>
</dbReference>
<comment type="similarity">
    <text evidence="2">Belongs to the sorting nexin family.</text>
</comment>
<dbReference type="HOGENOM" id="CLU_1173313_0_0_1"/>
<keyword evidence="6" id="KW-0472">Membrane</keyword>
<evidence type="ECO:0000313" key="10">
    <source>
        <dbReference type="EnsemblProtists" id="PYU1_T007128"/>
    </source>
</evidence>
<organism evidence="10 11">
    <name type="scientific">Globisporangium ultimum (strain ATCC 200006 / CBS 805.95 / DAOM BR144)</name>
    <name type="common">Pythium ultimum</name>
    <dbReference type="NCBI Taxonomy" id="431595"/>
    <lineage>
        <taxon>Eukaryota</taxon>
        <taxon>Sar</taxon>
        <taxon>Stramenopiles</taxon>
        <taxon>Oomycota</taxon>
        <taxon>Peronosporomycetes</taxon>
        <taxon>Pythiales</taxon>
        <taxon>Pythiaceae</taxon>
        <taxon>Globisporangium</taxon>
    </lineage>
</organism>
<feature type="compositionally biased region" description="Basic and acidic residues" evidence="8">
    <location>
        <begin position="71"/>
        <end position="80"/>
    </location>
</feature>
<evidence type="ECO:0000256" key="6">
    <source>
        <dbReference type="ARBA" id="ARBA00023136"/>
    </source>
</evidence>
<evidence type="ECO:0000256" key="1">
    <source>
        <dbReference type="ARBA" id="ARBA00004180"/>
    </source>
</evidence>
<dbReference type="CDD" id="cd06093">
    <property type="entry name" value="PX_domain"/>
    <property type="match status" value="1"/>
</dbReference>